<sequence>MPISKLEEKFELAKKTLIEFDREDVIKENTTERGTAEEKSIKKTTESREIVVFSDVSLERYHKFLEERKRFNVYVRLIKGKVIAYEMPSPPHSILTGEFCCIIKSWSNRLFILNDMDITVGNNSEYCVDIAVIPKRVPRHEPGHVPLPRMIVEIFSRREDGTAAMVVILYIRNNLIPNPALNRPNPRPNTPAMISVRNTIPNLVISFGTAPSIPNDIACTAAGMPGYQISIASNLLFHGSPGGVPQGTPNNFTIDLGEAVKLHNAMLKFDYDTTVETISTLAGVLTTFSLA</sequence>
<dbReference type="EMBL" id="CAJVPP010001979">
    <property type="protein sequence ID" value="CAG8581452.1"/>
    <property type="molecule type" value="Genomic_DNA"/>
</dbReference>
<name>A0A9N9G4S2_FUNMO</name>
<accession>A0A9N9G4S2</accession>
<keyword evidence="2" id="KW-1185">Reference proteome</keyword>
<reference evidence="1" key="1">
    <citation type="submission" date="2021-06" db="EMBL/GenBank/DDBJ databases">
        <authorList>
            <person name="Kallberg Y."/>
            <person name="Tangrot J."/>
            <person name="Rosling A."/>
        </authorList>
    </citation>
    <scope>NUCLEOTIDE SEQUENCE</scope>
    <source>
        <strain evidence="1">87-6 pot B 2015</strain>
    </source>
</reference>
<evidence type="ECO:0000313" key="2">
    <source>
        <dbReference type="Proteomes" id="UP000789375"/>
    </source>
</evidence>
<evidence type="ECO:0000313" key="1">
    <source>
        <dbReference type="EMBL" id="CAG8581452.1"/>
    </source>
</evidence>
<protein>
    <submittedName>
        <fullName evidence="1">3239_t:CDS:1</fullName>
    </submittedName>
</protein>
<dbReference type="AlphaFoldDB" id="A0A9N9G4S2"/>
<dbReference type="Gene3D" id="3.90.1570.10">
    <property type="entry name" value="tt1808, chain A"/>
    <property type="match status" value="1"/>
</dbReference>
<dbReference type="Proteomes" id="UP000789375">
    <property type="component" value="Unassembled WGS sequence"/>
</dbReference>
<proteinExistence type="predicted"/>
<dbReference type="InterPro" id="IPR012296">
    <property type="entry name" value="Nuclease_put_TT1808"/>
</dbReference>
<comment type="caution">
    <text evidence="1">The sequence shown here is derived from an EMBL/GenBank/DDBJ whole genome shotgun (WGS) entry which is preliminary data.</text>
</comment>
<gene>
    <name evidence="1" type="ORF">FMOSSE_LOCUS7969</name>
</gene>
<organism evidence="1 2">
    <name type="scientific">Funneliformis mosseae</name>
    <name type="common">Endomycorrhizal fungus</name>
    <name type="synonym">Glomus mosseae</name>
    <dbReference type="NCBI Taxonomy" id="27381"/>
    <lineage>
        <taxon>Eukaryota</taxon>
        <taxon>Fungi</taxon>
        <taxon>Fungi incertae sedis</taxon>
        <taxon>Mucoromycota</taxon>
        <taxon>Glomeromycotina</taxon>
        <taxon>Glomeromycetes</taxon>
        <taxon>Glomerales</taxon>
        <taxon>Glomeraceae</taxon>
        <taxon>Funneliformis</taxon>
    </lineage>
</organism>